<name>A0A1Y0Y2P8_ACEPA</name>
<dbReference type="Proteomes" id="UP000196205">
    <property type="component" value="Plasmid pAP1342-5"/>
</dbReference>
<gene>
    <name evidence="1" type="ORF">S1001342_03189</name>
</gene>
<keyword evidence="1" id="KW-0614">Plasmid</keyword>
<dbReference type="RefSeq" id="WP_214608423.1">
    <property type="nucleotide sequence ID" value="NZ_CP021514.1"/>
</dbReference>
<proteinExistence type="predicted"/>
<dbReference type="AlphaFoldDB" id="A0A1Y0Y2P8"/>
<accession>A0A1Y0Y2P8</accession>
<evidence type="ECO:0000313" key="1">
    <source>
        <dbReference type="EMBL" id="ARW49479.1"/>
    </source>
</evidence>
<sequence length="53" mass="6007">MESIKFIKDYDGNKTGEIKNVKKDIADYLIKKGLCVSNNIDNSASPKDKFIKK</sequence>
<reference evidence="1 2" key="1">
    <citation type="submission" date="2017-05" db="EMBL/GenBank/DDBJ databases">
        <title>Genome sequence of Acetobacter pasteurianus subsp. pasteurianus strain SRCM101342.</title>
        <authorList>
            <person name="Cho S.H."/>
        </authorList>
    </citation>
    <scope>NUCLEOTIDE SEQUENCE [LARGE SCALE GENOMIC DNA]</scope>
    <source>
        <strain evidence="1 2">SRCM101342</strain>
        <plasmid evidence="2">pap1342-5</plasmid>
    </source>
</reference>
<protein>
    <submittedName>
        <fullName evidence="1">Uncharacterized protein</fullName>
    </submittedName>
</protein>
<dbReference type="EMBL" id="CP021514">
    <property type="protein sequence ID" value="ARW49479.1"/>
    <property type="molecule type" value="Genomic_DNA"/>
</dbReference>
<geneLocation type="plasmid" evidence="2">
    <name>pap1342-5</name>
</geneLocation>
<evidence type="ECO:0000313" key="2">
    <source>
        <dbReference type="Proteomes" id="UP000196205"/>
    </source>
</evidence>
<organism evidence="1 2">
    <name type="scientific">Acetobacter pasteurianus subsp. pasteurianus</name>
    <dbReference type="NCBI Taxonomy" id="481145"/>
    <lineage>
        <taxon>Bacteria</taxon>
        <taxon>Pseudomonadati</taxon>
        <taxon>Pseudomonadota</taxon>
        <taxon>Alphaproteobacteria</taxon>
        <taxon>Acetobacterales</taxon>
        <taxon>Acetobacteraceae</taxon>
        <taxon>Acetobacter</taxon>
    </lineage>
</organism>